<keyword evidence="2" id="KW-0472">Membrane</keyword>
<name>A0A7Y3RLX2_9PROT</name>
<comment type="caution">
    <text evidence="3">The sequence shown here is derived from an EMBL/GenBank/DDBJ whole genome shotgun (WGS) entry which is preliminary data.</text>
</comment>
<evidence type="ECO:0000313" key="3">
    <source>
        <dbReference type="EMBL" id="NNU16513.1"/>
    </source>
</evidence>
<sequence>MLCSLALMVPVAWLYKDIHQGQDYDHSIDETTLVMPAVVAGVVTVAQHSLALAFSLAGIVAAVRFRRALSDTFDTLFIFVAIGVGLAAGVGAIEIALVTTVFFTYATAFICIFGDGLESRFVAKRQREEERAAKKARKAKALRAEEKRRQEAQWADEGVGR</sequence>
<dbReference type="Proteomes" id="UP000536835">
    <property type="component" value="Unassembled WGS sequence"/>
</dbReference>
<gene>
    <name evidence="3" type="ORF">HK107_09295</name>
</gene>
<dbReference type="EMBL" id="JABFCX010000003">
    <property type="protein sequence ID" value="NNU16513.1"/>
    <property type="molecule type" value="Genomic_DNA"/>
</dbReference>
<dbReference type="AlphaFoldDB" id="A0A7Y3RLX2"/>
<keyword evidence="2" id="KW-0812">Transmembrane</keyword>
<dbReference type="InterPro" id="IPR032531">
    <property type="entry name" value="DUF4956"/>
</dbReference>
<proteinExistence type="predicted"/>
<evidence type="ECO:0000313" key="4">
    <source>
        <dbReference type="Proteomes" id="UP000536835"/>
    </source>
</evidence>
<keyword evidence="4" id="KW-1185">Reference proteome</keyword>
<feature type="compositionally biased region" description="Basic and acidic residues" evidence="1">
    <location>
        <begin position="142"/>
        <end position="151"/>
    </location>
</feature>
<feature type="region of interest" description="Disordered" evidence="1">
    <location>
        <begin position="141"/>
        <end position="161"/>
    </location>
</feature>
<evidence type="ECO:0000256" key="2">
    <source>
        <dbReference type="SAM" id="Phobius"/>
    </source>
</evidence>
<organism evidence="3 4">
    <name type="scientific">Parvularcula mediterranea</name>
    <dbReference type="NCBI Taxonomy" id="2732508"/>
    <lineage>
        <taxon>Bacteria</taxon>
        <taxon>Pseudomonadati</taxon>
        <taxon>Pseudomonadota</taxon>
        <taxon>Alphaproteobacteria</taxon>
        <taxon>Parvularculales</taxon>
        <taxon>Parvularculaceae</taxon>
        <taxon>Parvularcula</taxon>
    </lineage>
</organism>
<protein>
    <submittedName>
        <fullName evidence="3">DUF4956 domain-containing protein</fullName>
    </submittedName>
</protein>
<feature type="transmembrane region" description="Helical" evidence="2">
    <location>
        <begin position="75"/>
        <end position="93"/>
    </location>
</feature>
<feature type="transmembrane region" description="Helical" evidence="2">
    <location>
        <begin position="38"/>
        <end position="63"/>
    </location>
</feature>
<evidence type="ECO:0000256" key="1">
    <source>
        <dbReference type="SAM" id="MobiDB-lite"/>
    </source>
</evidence>
<accession>A0A7Y3RLX2</accession>
<dbReference type="Pfam" id="PF16316">
    <property type="entry name" value="DUF4956"/>
    <property type="match status" value="1"/>
</dbReference>
<reference evidence="3 4" key="1">
    <citation type="submission" date="2020-05" db="EMBL/GenBank/DDBJ databases">
        <title>Parvularcula mediterraneae sp. nov., isolated from polypropylene straw from shallow seawater of the seashore of Laganas in Zakynthos island, Greece.</title>
        <authorList>
            <person name="Szabo I."/>
            <person name="Al-Omari J."/>
            <person name="Rado J."/>
            <person name="Szerdahelyi G.S."/>
        </authorList>
    </citation>
    <scope>NUCLEOTIDE SEQUENCE [LARGE SCALE GENOMIC DNA]</scope>
    <source>
        <strain evidence="3 4">ZS-1/3</strain>
    </source>
</reference>
<keyword evidence="2" id="KW-1133">Transmembrane helix</keyword>
<feature type="transmembrane region" description="Helical" evidence="2">
    <location>
        <begin position="99"/>
        <end position="117"/>
    </location>
</feature>